<name>A0A238JUL6_9RHOB</name>
<feature type="domain" description="Beta-lactamase hydrolase-like protein phosphatase-like" evidence="1">
    <location>
        <begin position="3"/>
        <end position="110"/>
    </location>
</feature>
<dbReference type="InterPro" id="IPR005939">
    <property type="entry name" value="BLH_phosphatase-like"/>
</dbReference>
<dbReference type="OrthoDB" id="9805710at2"/>
<keyword evidence="2" id="KW-0378">Hydrolase</keyword>
<proteinExistence type="predicted"/>
<gene>
    <name evidence="2" type="primary">blh_1</name>
    <name evidence="2" type="ORF">COL8621_01265</name>
</gene>
<dbReference type="RefSeq" id="WP_093966402.1">
    <property type="nucleotide sequence ID" value="NZ_FXYE01000001.1"/>
</dbReference>
<dbReference type="InterPro" id="IPR029021">
    <property type="entry name" value="Prot-tyrosine_phosphatase-like"/>
</dbReference>
<dbReference type="Proteomes" id="UP000202922">
    <property type="component" value="Unassembled WGS sequence"/>
</dbReference>
<dbReference type="EMBL" id="FXYE01000001">
    <property type="protein sequence ID" value="SMX34349.1"/>
    <property type="molecule type" value="Genomic_DNA"/>
</dbReference>
<accession>A0A238JUL6</accession>
<protein>
    <submittedName>
        <fullName evidence="2">Beta-lactamase hydrolase-like protein</fullName>
        <ecNumber evidence="2">3.-.-.-</ecNumber>
    </submittedName>
</protein>
<sequence length="142" mass="14993">MEIRQITPDFAAAPQIAAADIAEAAAAGFKTILCNRPDDEVPGQPCFADIEAAAKEAGLEIRFLPLAPGGLSMELINEFRDALDSSDGPVLAYCRSGTRSTTLWGLAQACKMAPDDILKAAAQGGYDLSNVRQMLEQLHASA</sequence>
<organism evidence="2 3">
    <name type="scientific">Actibacterium lipolyticum</name>
    <dbReference type="NCBI Taxonomy" id="1524263"/>
    <lineage>
        <taxon>Bacteria</taxon>
        <taxon>Pseudomonadati</taxon>
        <taxon>Pseudomonadota</taxon>
        <taxon>Alphaproteobacteria</taxon>
        <taxon>Rhodobacterales</taxon>
        <taxon>Roseobacteraceae</taxon>
        <taxon>Actibacterium</taxon>
    </lineage>
</organism>
<dbReference type="SUPFAM" id="SSF52799">
    <property type="entry name" value="(Phosphotyrosine protein) phosphatases II"/>
    <property type="match status" value="1"/>
</dbReference>
<dbReference type="Pfam" id="PF04273">
    <property type="entry name" value="BLH_phosphatase"/>
    <property type="match status" value="1"/>
</dbReference>
<dbReference type="Gene3D" id="3.90.190.10">
    <property type="entry name" value="Protein tyrosine phosphatase superfamily"/>
    <property type="match status" value="1"/>
</dbReference>
<dbReference type="AlphaFoldDB" id="A0A238JUL6"/>
<keyword evidence="3" id="KW-1185">Reference proteome</keyword>
<dbReference type="GO" id="GO:0016787">
    <property type="term" value="F:hydrolase activity"/>
    <property type="evidence" value="ECO:0007669"/>
    <property type="project" value="UniProtKB-KW"/>
</dbReference>
<dbReference type="NCBIfam" id="TIGR01244">
    <property type="entry name" value="TIGR01244 family sulfur transferase"/>
    <property type="match status" value="1"/>
</dbReference>
<dbReference type="EC" id="3.-.-.-" evidence="2"/>
<reference evidence="3" key="1">
    <citation type="submission" date="2017-05" db="EMBL/GenBank/DDBJ databases">
        <authorList>
            <person name="Rodrigo-Torres L."/>
            <person name="Arahal R. D."/>
            <person name="Lucena T."/>
        </authorList>
    </citation>
    <scope>NUCLEOTIDE SEQUENCE [LARGE SCALE GENOMIC DNA]</scope>
    <source>
        <strain evidence="3">CECT 8621</strain>
    </source>
</reference>
<evidence type="ECO:0000259" key="1">
    <source>
        <dbReference type="Pfam" id="PF04273"/>
    </source>
</evidence>
<evidence type="ECO:0000313" key="2">
    <source>
        <dbReference type="EMBL" id="SMX34349.1"/>
    </source>
</evidence>
<evidence type="ECO:0000313" key="3">
    <source>
        <dbReference type="Proteomes" id="UP000202922"/>
    </source>
</evidence>